<proteinExistence type="predicted"/>
<feature type="region of interest" description="Disordered" evidence="5">
    <location>
        <begin position="472"/>
        <end position="500"/>
    </location>
</feature>
<evidence type="ECO:0000256" key="1">
    <source>
        <dbReference type="ARBA" id="ARBA00004613"/>
    </source>
</evidence>
<evidence type="ECO:0000313" key="7">
    <source>
        <dbReference type="EMBL" id="KTG08422.1"/>
    </source>
</evidence>
<evidence type="ECO:0000256" key="2">
    <source>
        <dbReference type="ARBA" id="ARBA00022525"/>
    </source>
</evidence>
<dbReference type="AlphaFoldDB" id="A0A0W1R4V1"/>
<evidence type="ECO:0000256" key="5">
    <source>
        <dbReference type="SAM" id="MobiDB-lite"/>
    </source>
</evidence>
<accession>A0A0W1R4V1</accession>
<organism evidence="7 8">
    <name type="scientific">Haloprofundus marisrubri</name>
    <dbReference type="NCBI Taxonomy" id="1514971"/>
    <lineage>
        <taxon>Archaea</taxon>
        <taxon>Methanobacteriati</taxon>
        <taxon>Methanobacteriota</taxon>
        <taxon>Stenosarchaea group</taxon>
        <taxon>Halobacteria</taxon>
        <taxon>Halobacteriales</taxon>
        <taxon>Haloferacaceae</taxon>
        <taxon>Haloprofundus</taxon>
    </lineage>
</organism>
<reference evidence="7 8" key="1">
    <citation type="submission" date="2015-12" db="EMBL/GenBank/DDBJ databases">
        <title>Haloprofundus marisrubri gen. nov., sp. nov., an extremely halophilic archaeon isolated from the Discovery deep brine-seawater interface in the Red Sea.</title>
        <authorList>
            <person name="Zhang G."/>
            <person name="Stingl U."/>
            <person name="Rashid M."/>
        </authorList>
    </citation>
    <scope>NUCLEOTIDE SEQUENCE [LARGE SCALE GENOMIC DNA]</scope>
    <source>
        <strain evidence="7 8">SB9</strain>
    </source>
</reference>
<keyword evidence="3" id="KW-0732">Signal</keyword>
<keyword evidence="6" id="KW-0812">Transmembrane</keyword>
<dbReference type="Proteomes" id="UP000054387">
    <property type="component" value="Unassembled WGS sequence"/>
</dbReference>
<keyword evidence="8" id="KW-1185">Reference proteome</keyword>
<sequence>MFRRGEVRVVCSRSVQGLHEHKPTFRRISNRFGTRSQTVLADENGTTLIVVSADTTAVSGRVRRSVVVFLTVVVVAQSAGLGVGVGVVNARPSSPAPTAALQQSVTESTAIGVEQRITLSDPDPAGRVAAAVTYHLASETTALELRFPDNESLSVTESEGFDRVEPGVYRWDRETARPSLSFERAVSETTLDHYSTGVDTGSWAAVDVRRFTPSIRGRTAGATGVSTNVTVEGPGYATSVFAFLGSVDVYERSVGDERVRLVVPEAASMVSDPAAVLDSVESAGSRLPESEYETTHLFAIPASSVRTTAGGLSFDGGATAWVRDDASVDAASNIWVHEYVHLRQSYRATEEMRWFREASAEYYASYLPLQSGDLAFQRFRAAVSADTYADAVLSTPANWSSPLVPYRKGPRVLASLDASIHESTDGEQTLTTVFERVNAHEGRIDYETFRGIVANVSDESVAADLDRYVRTTAAPPVSDRPTHYTQHPGDDPDDDGLTNAEEQAAGTNPFVADADVDADADADTTSSTDGRQSGTNESAIQNGDATDGDDASVDSSTEDDADADAGRSRVDSDGDGLTDATERERGTDPERPDTDGDGYDDDREVAANTDPTRPTDALSFWVARVVTAVKSLVPLSTVESLPRATARGEVGGVTRA</sequence>
<keyword evidence="6" id="KW-0472">Membrane</keyword>
<evidence type="ECO:0000313" key="8">
    <source>
        <dbReference type="Proteomes" id="UP000054387"/>
    </source>
</evidence>
<feature type="transmembrane region" description="Helical" evidence="6">
    <location>
        <begin position="66"/>
        <end position="88"/>
    </location>
</feature>
<feature type="compositionally biased region" description="Acidic residues" evidence="5">
    <location>
        <begin position="546"/>
        <end position="563"/>
    </location>
</feature>
<evidence type="ECO:0000256" key="6">
    <source>
        <dbReference type="SAM" id="Phobius"/>
    </source>
</evidence>
<feature type="region of interest" description="Disordered" evidence="5">
    <location>
        <begin position="520"/>
        <end position="618"/>
    </location>
</feature>
<dbReference type="EMBL" id="LOPU01000031">
    <property type="protein sequence ID" value="KTG08422.1"/>
    <property type="molecule type" value="Genomic_DNA"/>
</dbReference>
<evidence type="ECO:0000256" key="3">
    <source>
        <dbReference type="ARBA" id="ARBA00022729"/>
    </source>
</evidence>
<comment type="subcellular location">
    <subcellularLocation>
        <location evidence="1">Secreted</location>
    </subcellularLocation>
</comment>
<keyword evidence="6" id="KW-1133">Transmembrane helix</keyword>
<gene>
    <name evidence="7" type="ORF">AUR64_19530</name>
</gene>
<comment type="caution">
    <text evidence="7">The sequence shown here is derived from an EMBL/GenBank/DDBJ whole genome shotgun (WGS) entry which is preliminary data.</text>
</comment>
<protein>
    <submittedName>
        <fullName evidence="7">Uncharacterized protein</fullName>
    </submittedName>
</protein>
<dbReference type="InterPro" id="IPR059100">
    <property type="entry name" value="TSP3_bac"/>
</dbReference>
<evidence type="ECO:0000256" key="4">
    <source>
        <dbReference type="ARBA" id="ARBA00022837"/>
    </source>
</evidence>
<name>A0A0W1R4V1_9EURY</name>
<keyword evidence="2" id="KW-0964">Secreted</keyword>
<keyword evidence="4" id="KW-0106">Calcium</keyword>
<feature type="compositionally biased region" description="Polar residues" evidence="5">
    <location>
        <begin position="530"/>
        <end position="544"/>
    </location>
</feature>
<feature type="compositionally biased region" description="Basic and acidic residues" evidence="5">
    <location>
        <begin position="580"/>
        <end position="594"/>
    </location>
</feature>
<dbReference type="Pfam" id="PF18884">
    <property type="entry name" value="TSP3_bac"/>
    <property type="match status" value="3"/>
</dbReference>
<dbReference type="STRING" id="1514971.AUR64_19530"/>